<dbReference type="InterPro" id="IPR023213">
    <property type="entry name" value="CAT-like_dom_sf"/>
</dbReference>
<reference evidence="1 2" key="1">
    <citation type="submission" date="2019-01" db="EMBL/GenBank/DDBJ databases">
        <title>Draft Genome Sequencing of Zygosaccharomyces mellis Ca-7.</title>
        <authorList>
            <person name="Shiwa Y."/>
            <person name="Kanesaki Y."/>
            <person name="Ishige T."/>
            <person name="Mura K."/>
            <person name="Hori T."/>
            <person name="Tamura T."/>
        </authorList>
    </citation>
    <scope>NUCLEOTIDE SEQUENCE [LARGE SCALE GENOMIC DNA]</scope>
    <source>
        <strain evidence="1 2">Ca-7</strain>
    </source>
</reference>
<dbReference type="GO" id="GO:0008080">
    <property type="term" value="F:N-acetyltransferase activity"/>
    <property type="evidence" value="ECO:0007669"/>
    <property type="project" value="TreeGrafter"/>
</dbReference>
<dbReference type="OrthoDB" id="2150604at2759"/>
<dbReference type="PANTHER" id="PTHR28037:SF1">
    <property type="entry name" value="ALCOHOL O-ACETYLTRANSFERASE 1-RELATED"/>
    <property type="match status" value="1"/>
</dbReference>
<evidence type="ECO:0000313" key="1">
    <source>
        <dbReference type="EMBL" id="GCE97398.1"/>
    </source>
</evidence>
<name>A0A4C2E5Z9_9SACH</name>
<dbReference type="Proteomes" id="UP000301737">
    <property type="component" value="Unassembled WGS sequence"/>
</dbReference>
<evidence type="ECO:0000313" key="2">
    <source>
        <dbReference type="Proteomes" id="UP000301737"/>
    </source>
</evidence>
<evidence type="ECO:0008006" key="3">
    <source>
        <dbReference type="Google" id="ProtNLM"/>
    </source>
</evidence>
<accession>A0A4C2E5Z9</accession>
<dbReference type="PANTHER" id="PTHR28037">
    <property type="entry name" value="ALCOHOL O-ACETYLTRANSFERASE 1-RELATED"/>
    <property type="match status" value="1"/>
</dbReference>
<dbReference type="InterPro" id="IPR052058">
    <property type="entry name" value="Alcohol_O-acetyltransferase"/>
</dbReference>
<dbReference type="SUPFAM" id="SSF52777">
    <property type="entry name" value="CoA-dependent acyltransferases"/>
    <property type="match status" value="2"/>
</dbReference>
<organism evidence="1 2">
    <name type="scientific">Zygosaccharomyces mellis</name>
    <dbReference type="NCBI Taxonomy" id="42258"/>
    <lineage>
        <taxon>Eukaryota</taxon>
        <taxon>Fungi</taxon>
        <taxon>Dikarya</taxon>
        <taxon>Ascomycota</taxon>
        <taxon>Saccharomycotina</taxon>
        <taxon>Saccharomycetes</taxon>
        <taxon>Saccharomycetales</taxon>
        <taxon>Saccharomycetaceae</taxon>
        <taxon>Zygosaccharomyces</taxon>
    </lineage>
</organism>
<dbReference type="AlphaFoldDB" id="A0A4C2E5Z9"/>
<dbReference type="Gene3D" id="3.30.559.10">
    <property type="entry name" value="Chloramphenicol acetyltransferase-like domain"/>
    <property type="match status" value="1"/>
</dbReference>
<proteinExistence type="predicted"/>
<sequence length="469" mass="54399">MRIKNRKLSSLERYFYTRSILNLHSCFYVGIRLNQLPSKAELRSAIKRAIDKFIQLRCNVGIDEKDGKPYFKIVDQSLGLEDVVEFVDWTRFDEDKMNYVFQNYAFRYHTEKPLWKMLVIPSERKLVLLMSHVLFDGMAGVIIWQELLKNLNEPKGITESRSERIYEPNESQGFTSDYHPYEGWPITLKTKVLRFLFGQYLKWKPINADMVGLNEKDFKFKNYSLSHLIAKNPAPTGDRYQVRCDSVQWNIHLTLKEMQNVLRLCREHKVSLSSLLTALFAQSLIKFSNPANYTGCQLKICLPMNTRIACNKYLQNDDYTKQLGNFVGTVNLSSNINDKISLWELSKLFQKDITQKVGSDIQDFIDECSFLDVLNIEELFAAKVAASNPSDTFEVSNLGFQSFNNSEDSFEVIDAFFNQPQGISSNFCCSVISTNNGLNCHVTIPRNLKEDLVPCIRYVENWLRWEGKE</sequence>
<protein>
    <recommendedName>
        <fullName evidence="3">N-acetyltransferase SLI1</fullName>
    </recommendedName>
</protein>
<gene>
    <name evidence="1" type="ORF">ZYGM_004954</name>
</gene>
<dbReference type="InterPro" id="IPR010828">
    <property type="entry name" value="Atf2/Sli1-like"/>
</dbReference>
<comment type="caution">
    <text evidence="1">The sequence shown here is derived from an EMBL/GenBank/DDBJ whole genome shotgun (WGS) entry which is preliminary data.</text>
</comment>
<keyword evidence="2" id="KW-1185">Reference proteome</keyword>
<dbReference type="Pfam" id="PF07247">
    <property type="entry name" value="AATase"/>
    <property type="match status" value="1"/>
</dbReference>
<dbReference type="EMBL" id="BIMX01000001">
    <property type="protein sequence ID" value="GCE97398.1"/>
    <property type="molecule type" value="Genomic_DNA"/>
</dbReference>
<dbReference type="Gene3D" id="3.30.559.30">
    <property type="entry name" value="Nonribosomal peptide synthetase, condensation domain"/>
    <property type="match status" value="1"/>
</dbReference>